<dbReference type="SUPFAM" id="SSF53448">
    <property type="entry name" value="Nucleotide-diphospho-sugar transferases"/>
    <property type="match status" value="1"/>
</dbReference>
<dbReference type="Pfam" id="PF02348">
    <property type="entry name" value="CTP_transf_3"/>
    <property type="match status" value="1"/>
</dbReference>
<gene>
    <name evidence="1" type="ORF">HYW89_00615</name>
</gene>
<keyword evidence="1" id="KW-0808">Transferase</keyword>
<evidence type="ECO:0000313" key="1">
    <source>
        <dbReference type="EMBL" id="QQG45426.1"/>
    </source>
</evidence>
<dbReference type="PANTHER" id="PTHR21485">
    <property type="entry name" value="HAD SUPERFAMILY MEMBERS CMAS AND KDSC"/>
    <property type="match status" value="1"/>
</dbReference>
<dbReference type="AlphaFoldDB" id="A0A7T5URE4"/>
<sequence length="245" mass="27787">MLVLIPARIGSKSIPKKNIVPLAGYPMLAYSILAARLAKKISRVIVSTDAEEIAEVAKKYGAEVPFIRPAEISQDHSGDREVLVHVADWLKEQEGSEPEIIVYLRPTTPLRDPADLDRAVEEFLANPETTSLRSAHESIETAYKYLKLEGKYLAGLFPDYPVRNYYDIPRHLLPQTFHPNGYVDIVKTEVMKRTNSAYGDKIQGFVTPLVGEIDSPEELMYMEYQLSRKGHPLHEELKKRYPPIL</sequence>
<protein>
    <submittedName>
        <fullName evidence="1">Acylneuraminate cytidylyltransferase family protein</fullName>
    </submittedName>
</protein>
<evidence type="ECO:0000313" key="2">
    <source>
        <dbReference type="Proteomes" id="UP000595618"/>
    </source>
</evidence>
<dbReference type="Proteomes" id="UP000595618">
    <property type="component" value="Chromosome"/>
</dbReference>
<dbReference type="EMBL" id="CP066690">
    <property type="protein sequence ID" value="QQG45426.1"/>
    <property type="molecule type" value="Genomic_DNA"/>
</dbReference>
<keyword evidence="1" id="KW-0548">Nucleotidyltransferase</keyword>
<dbReference type="CDD" id="cd02513">
    <property type="entry name" value="CMP-NeuAc_Synthase"/>
    <property type="match status" value="1"/>
</dbReference>
<dbReference type="InterPro" id="IPR029044">
    <property type="entry name" value="Nucleotide-diphossugar_trans"/>
</dbReference>
<name>A0A7T5URE4_9BACT</name>
<proteinExistence type="predicted"/>
<reference evidence="1 2" key="1">
    <citation type="submission" date="2020-07" db="EMBL/GenBank/DDBJ databases">
        <title>Huge and variable diversity of episymbiotic CPR bacteria and DPANN archaea in groundwater ecosystems.</title>
        <authorList>
            <person name="He C.Y."/>
            <person name="Keren R."/>
            <person name="Whittaker M."/>
            <person name="Farag I.F."/>
            <person name="Doudna J."/>
            <person name="Cate J.H.D."/>
            <person name="Banfield J.F."/>
        </authorList>
    </citation>
    <scope>NUCLEOTIDE SEQUENCE [LARGE SCALE GENOMIC DNA]</scope>
    <source>
        <strain evidence="1">NC_groundwater_541_Ag_S-0.1um_46_50</strain>
    </source>
</reference>
<accession>A0A7T5URE4</accession>
<dbReference type="GO" id="GO:0008781">
    <property type="term" value="F:N-acylneuraminate cytidylyltransferase activity"/>
    <property type="evidence" value="ECO:0007669"/>
    <property type="project" value="TreeGrafter"/>
</dbReference>
<dbReference type="PANTHER" id="PTHR21485:SF6">
    <property type="entry name" value="N-ACYLNEURAMINATE CYTIDYLYLTRANSFERASE-RELATED"/>
    <property type="match status" value="1"/>
</dbReference>
<dbReference type="InterPro" id="IPR050793">
    <property type="entry name" value="CMP-NeuNAc_synthase"/>
</dbReference>
<dbReference type="Gene3D" id="3.90.550.10">
    <property type="entry name" value="Spore Coat Polysaccharide Biosynthesis Protein SpsA, Chain A"/>
    <property type="match status" value="1"/>
</dbReference>
<dbReference type="InterPro" id="IPR003329">
    <property type="entry name" value="Cytidylyl_trans"/>
</dbReference>
<organism evidence="1 2">
    <name type="scientific">Candidatus Sungiibacteriota bacterium</name>
    <dbReference type="NCBI Taxonomy" id="2750080"/>
    <lineage>
        <taxon>Bacteria</taxon>
        <taxon>Candidatus Sungiibacteriota</taxon>
    </lineage>
</organism>